<evidence type="ECO:0000313" key="8">
    <source>
        <dbReference type="EMBL" id="MCC2167419.1"/>
    </source>
</evidence>
<dbReference type="InterPro" id="IPR019489">
    <property type="entry name" value="Clp_ATPase_C"/>
</dbReference>
<reference evidence="8 9" key="1">
    <citation type="submission" date="2021-10" db="EMBL/GenBank/DDBJ databases">
        <title>Anaerobic single-cell dispensing facilitates the cultivation of human gut bacteria.</title>
        <authorList>
            <person name="Afrizal A."/>
        </authorList>
    </citation>
    <scope>NUCLEOTIDE SEQUENCE [LARGE SCALE GENOMIC DNA]</scope>
    <source>
        <strain evidence="8 9">CLA-AA-H244</strain>
    </source>
</reference>
<dbReference type="RefSeq" id="WP_308728110.1">
    <property type="nucleotide sequence ID" value="NZ_JAJEQF010000013.1"/>
</dbReference>
<dbReference type="InterPro" id="IPR027417">
    <property type="entry name" value="P-loop_NTPase"/>
</dbReference>
<evidence type="ECO:0000256" key="4">
    <source>
        <dbReference type="ARBA" id="ARBA00023186"/>
    </source>
</evidence>
<dbReference type="PANTHER" id="PTHR48102">
    <property type="entry name" value="ATP-DEPENDENT CLP PROTEASE ATP-BINDING SUBUNIT CLPX-LIKE, MITOCHONDRIAL-RELATED"/>
    <property type="match status" value="1"/>
</dbReference>
<keyword evidence="2" id="KW-0862">Zinc</keyword>
<keyword evidence="8" id="KW-0645">Protease</keyword>
<feature type="compositionally biased region" description="Polar residues" evidence="5">
    <location>
        <begin position="73"/>
        <end position="82"/>
    </location>
</feature>
<evidence type="ECO:0000259" key="6">
    <source>
        <dbReference type="SMART" id="SM00382"/>
    </source>
</evidence>
<dbReference type="GO" id="GO:0051603">
    <property type="term" value="P:proteolysis involved in protein catabolic process"/>
    <property type="evidence" value="ECO:0007669"/>
    <property type="project" value="TreeGrafter"/>
</dbReference>
<dbReference type="SUPFAM" id="SSF52540">
    <property type="entry name" value="P-loop containing nucleoside triphosphate hydrolases"/>
    <property type="match status" value="1"/>
</dbReference>
<dbReference type="InterPro" id="IPR050052">
    <property type="entry name" value="ATP-dep_Clp_protease_ClpX"/>
</dbReference>
<name>A0AAE3DMG8_9FIRM</name>
<dbReference type="InterPro" id="IPR004487">
    <property type="entry name" value="Clp_protease_ATP-bd_su_ClpX"/>
</dbReference>
<evidence type="ECO:0000313" key="9">
    <source>
        <dbReference type="Proteomes" id="UP001199355"/>
    </source>
</evidence>
<dbReference type="PANTHER" id="PTHR48102:SF7">
    <property type="entry name" value="ATP-DEPENDENT CLP PROTEASE ATP-BINDING SUBUNIT CLPX-LIKE, MITOCHONDRIAL"/>
    <property type="match status" value="1"/>
</dbReference>
<feature type="compositionally biased region" description="Polar residues" evidence="5">
    <location>
        <begin position="94"/>
        <end position="115"/>
    </location>
</feature>
<dbReference type="NCBIfam" id="TIGR00382">
    <property type="entry name" value="clpX"/>
    <property type="match status" value="1"/>
</dbReference>
<dbReference type="Gene3D" id="3.40.50.300">
    <property type="entry name" value="P-loop containing nucleotide triphosphate hydrolases"/>
    <property type="match status" value="1"/>
</dbReference>
<evidence type="ECO:0000259" key="7">
    <source>
        <dbReference type="SMART" id="SM01086"/>
    </source>
</evidence>
<dbReference type="FunFam" id="1.10.8.60:FF:000002">
    <property type="entry name" value="ATP-dependent Clp protease ATP-binding subunit ClpX"/>
    <property type="match status" value="1"/>
</dbReference>
<dbReference type="GO" id="GO:0051301">
    <property type="term" value="P:cell division"/>
    <property type="evidence" value="ECO:0007669"/>
    <property type="project" value="TreeGrafter"/>
</dbReference>
<feature type="compositionally biased region" description="Polar residues" evidence="5">
    <location>
        <begin position="141"/>
        <end position="150"/>
    </location>
</feature>
<keyword evidence="4" id="KW-0143">Chaperone</keyword>
<feature type="domain" description="Clp ATPase C-terminal" evidence="7">
    <location>
        <begin position="464"/>
        <end position="559"/>
    </location>
</feature>
<keyword evidence="8" id="KW-0378">Hydrolase</keyword>
<feature type="region of interest" description="Disordered" evidence="5">
    <location>
        <begin position="64"/>
        <end position="179"/>
    </location>
</feature>
<dbReference type="NCBIfam" id="NF003745">
    <property type="entry name" value="PRK05342.1"/>
    <property type="match status" value="1"/>
</dbReference>
<organism evidence="8 9">
    <name type="scientific">Gallintestinimicrobium propionicum</name>
    <dbReference type="NCBI Taxonomy" id="2981770"/>
    <lineage>
        <taxon>Bacteria</taxon>
        <taxon>Bacillati</taxon>
        <taxon>Bacillota</taxon>
        <taxon>Clostridia</taxon>
        <taxon>Lachnospirales</taxon>
        <taxon>Lachnospiraceae</taxon>
        <taxon>Gallintestinimicrobium</taxon>
    </lineage>
</organism>
<dbReference type="Gene3D" id="1.10.8.60">
    <property type="match status" value="1"/>
</dbReference>
<dbReference type="GO" id="GO:0009376">
    <property type="term" value="C:HslUV protease complex"/>
    <property type="evidence" value="ECO:0007669"/>
    <property type="project" value="TreeGrafter"/>
</dbReference>
<evidence type="ECO:0000256" key="2">
    <source>
        <dbReference type="ARBA" id="ARBA00022833"/>
    </source>
</evidence>
<dbReference type="GO" id="GO:0140662">
    <property type="term" value="F:ATP-dependent protein folding chaperone"/>
    <property type="evidence" value="ECO:0007669"/>
    <property type="project" value="InterPro"/>
</dbReference>
<feature type="domain" description="AAA+ ATPase" evidence="6">
    <location>
        <begin position="262"/>
        <end position="421"/>
    </location>
</feature>
<dbReference type="InterPro" id="IPR003959">
    <property type="entry name" value="ATPase_AAA_core"/>
</dbReference>
<dbReference type="SMART" id="SM00382">
    <property type="entry name" value="AAA"/>
    <property type="match status" value="1"/>
</dbReference>
<dbReference type="GO" id="GO:0046983">
    <property type="term" value="F:protein dimerization activity"/>
    <property type="evidence" value="ECO:0007669"/>
    <property type="project" value="InterPro"/>
</dbReference>
<dbReference type="Proteomes" id="UP001199355">
    <property type="component" value="Unassembled WGS sequence"/>
</dbReference>
<keyword evidence="9" id="KW-1185">Reference proteome</keyword>
<evidence type="ECO:0000256" key="3">
    <source>
        <dbReference type="ARBA" id="ARBA00022840"/>
    </source>
</evidence>
<dbReference type="GO" id="GO:0008233">
    <property type="term" value="F:peptidase activity"/>
    <property type="evidence" value="ECO:0007669"/>
    <property type="project" value="UniProtKB-KW"/>
</dbReference>
<dbReference type="SMART" id="SM01086">
    <property type="entry name" value="ClpB_D2-small"/>
    <property type="match status" value="1"/>
</dbReference>
<dbReference type="InterPro" id="IPR003593">
    <property type="entry name" value="AAA+_ATPase"/>
</dbReference>
<protein>
    <submittedName>
        <fullName evidence="8">ATP-dependent Clp protease ATP-binding subunit ClpX</fullName>
    </submittedName>
</protein>
<evidence type="ECO:0000256" key="1">
    <source>
        <dbReference type="ARBA" id="ARBA00022741"/>
    </source>
</evidence>
<dbReference type="EMBL" id="JAJEQF010000013">
    <property type="protein sequence ID" value="MCC2167419.1"/>
    <property type="molecule type" value="Genomic_DNA"/>
</dbReference>
<proteinExistence type="predicted"/>
<keyword evidence="1" id="KW-0547">Nucleotide-binding</keyword>
<feature type="compositionally biased region" description="Low complexity" evidence="5">
    <location>
        <begin position="116"/>
        <end position="128"/>
    </location>
</feature>
<dbReference type="GO" id="GO:0051082">
    <property type="term" value="F:unfolded protein binding"/>
    <property type="evidence" value="ECO:0007669"/>
    <property type="project" value="InterPro"/>
</dbReference>
<gene>
    <name evidence="8" type="primary">clpX</name>
    <name evidence="8" type="ORF">LKD45_06865</name>
</gene>
<sequence>MDEKEFEDICYICRRPESKAGRMFHLPNNICICDDCMHKTMDAVSQFDYQQMMNNPMFMNMLNNPFNPYGDPTKSNGTSGQKSAGGGNEKSDAETTGTQDGNSASGIGNGADSNNSAGATGSDAGTSADGDKAGNAGTGAQDGNSASDNTAADILEASDADDDSKNDSDESSGNRRGFPNISFINLADFMNDGMPQKQKIKKKGTGTKPLIDLKSIPAPHKIKEQLDQYVIGQEYAKKVISVAVYNHYKRVATGTMDEIEIEKSNILMIGPTGSGKTYLVKTLAKLLDVPLAIADATSLTEAGYIGDDIESVVSKLLAAADNDVDKAEQGIIFIDEIDKIARKHNTTSRDVSGESVQQGMLKLLEGADVEVPVGANSKNAMVPLTTVNTRNILFICGGAFPDLEEIIKQRLRKKTSIGFDAELKDRWDKEKDILSMVKVEDLRTFGMIPEFLGRLPVICTLEGLNRDMLVRILKEPKNAILKQYQKLLELDEVKLEFTDDALEAIADKAMEKDTGARALRSIIEEFMLDIMYEIPKDDNIGRVTITGDYIRGTGGPLIDIRSNGYSLEERDQMKQIAAAETKEA</sequence>
<dbReference type="AlphaFoldDB" id="A0AAE3DMG8"/>
<dbReference type="CDD" id="cd19497">
    <property type="entry name" value="RecA-like_ClpX"/>
    <property type="match status" value="1"/>
</dbReference>
<keyword evidence="3 8" id="KW-0067">ATP-binding</keyword>
<dbReference type="Pfam" id="PF10431">
    <property type="entry name" value="ClpB_D2-small"/>
    <property type="match status" value="1"/>
</dbReference>
<comment type="caution">
    <text evidence="8">The sequence shown here is derived from an EMBL/GenBank/DDBJ whole genome shotgun (WGS) entry which is preliminary data.</text>
</comment>
<accession>A0AAE3DMG8</accession>
<dbReference type="Pfam" id="PF07724">
    <property type="entry name" value="AAA_2"/>
    <property type="match status" value="1"/>
</dbReference>
<dbReference type="GO" id="GO:0008270">
    <property type="term" value="F:zinc ion binding"/>
    <property type="evidence" value="ECO:0007669"/>
    <property type="project" value="InterPro"/>
</dbReference>
<dbReference type="GO" id="GO:0005524">
    <property type="term" value="F:ATP binding"/>
    <property type="evidence" value="ECO:0007669"/>
    <property type="project" value="UniProtKB-KW"/>
</dbReference>
<evidence type="ECO:0000256" key="5">
    <source>
        <dbReference type="SAM" id="MobiDB-lite"/>
    </source>
</evidence>
<dbReference type="GO" id="GO:0016887">
    <property type="term" value="F:ATP hydrolysis activity"/>
    <property type="evidence" value="ECO:0007669"/>
    <property type="project" value="InterPro"/>
</dbReference>